<keyword evidence="2 4" id="KW-0238">DNA-binding</keyword>
<dbReference type="Pfam" id="PF00440">
    <property type="entry name" value="TetR_N"/>
    <property type="match status" value="1"/>
</dbReference>
<keyword evidence="1" id="KW-0805">Transcription regulation</keyword>
<dbReference type="InterPro" id="IPR023772">
    <property type="entry name" value="DNA-bd_HTH_TetR-type_CS"/>
</dbReference>
<dbReference type="SUPFAM" id="SSF48498">
    <property type="entry name" value="Tetracyclin repressor-like, C-terminal domain"/>
    <property type="match status" value="1"/>
</dbReference>
<evidence type="ECO:0000256" key="1">
    <source>
        <dbReference type="ARBA" id="ARBA00023015"/>
    </source>
</evidence>
<evidence type="ECO:0000313" key="6">
    <source>
        <dbReference type="EMBL" id="KAB1160330.1"/>
    </source>
</evidence>
<dbReference type="OrthoDB" id="9798857at2"/>
<proteinExistence type="predicted"/>
<accession>A0A7J5ATR1</accession>
<dbReference type="EMBL" id="WAAU01000003">
    <property type="protein sequence ID" value="KAB1160330.1"/>
    <property type="molecule type" value="Genomic_DNA"/>
</dbReference>
<dbReference type="InterPro" id="IPR036271">
    <property type="entry name" value="Tet_transcr_reg_TetR-rel_C_sf"/>
</dbReference>
<protein>
    <submittedName>
        <fullName evidence="6">TetR/AcrR family transcriptional regulator</fullName>
    </submittedName>
</protein>
<dbReference type="PANTHER" id="PTHR47506:SF3">
    <property type="entry name" value="HTH-TYPE TRANSCRIPTIONAL REGULATOR LMRA"/>
    <property type="match status" value="1"/>
</dbReference>
<sequence length="198" mass="22449">MVSKSEKTKAFIIETVAPIFNKNGYSAMSLSKITQATGLTKGAIYGHFENKEELAIEAFRFSVRNVLKDLNAHINKDASPIEKLYNIASFYENYYNYSKQFGGCPILNIGVDSNNQNTAISNLVRSYNTRILEQFSLLIEAGKQANEIKPTIDNATYAKRFFYMIEGAVYMSYIMKDPSFLTDLSLTMKQIIQQDLQL</sequence>
<evidence type="ECO:0000256" key="2">
    <source>
        <dbReference type="ARBA" id="ARBA00023125"/>
    </source>
</evidence>
<organism evidence="6 7">
    <name type="scientific">Tenacibaculum aiptasiae</name>
    <dbReference type="NCBI Taxonomy" id="426481"/>
    <lineage>
        <taxon>Bacteria</taxon>
        <taxon>Pseudomonadati</taxon>
        <taxon>Bacteroidota</taxon>
        <taxon>Flavobacteriia</taxon>
        <taxon>Flavobacteriales</taxon>
        <taxon>Flavobacteriaceae</taxon>
        <taxon>Tenacibaculum</taxon>
    </lineage>
</organism>
<dbReference type="PRINTS" id="PR00455">
    <property type="entry name" value="HTHTETR"/>
</dbReference>
<dbReference type="Gene3D" id="1.10.357.10">
    <property type="entry name" value="Tetracycline Repressor, domain 2"/>
    <property type="match status" value="1"/>
</dbReference>
<feature type="DNA-binding region" description="H-T-H motif" evidence="4">
    <location>
        <begin position="29"/>
        <end position="48"/>
    </location>
</feature>
<evidence type="ECO:0000256" key="4">
    <source>
        <dbReference type="PROSITE-ProRule" id="PRU00335"/>
    </source>
</evidence>
<dbReference type="AlphaFoldDB" id="A0A7J5ATR1"/>
<feature type="domain" description="HTH tetR-type" evidence="5">
    <location>
        <begin position="6"/>
        <end position="66"/>
    </location>
</feature>
<dbReference type="InterPro" id="IPR001647">
    <property type="entry name" value="HTH_TetR"/>
</dbReference>
<evidence type="ECO:0000313" key="7">
    <source>
        <dbReference type="Proteomes" id="UP000467305"/>
    </source>
</evidence>
<dbReference type="SUPFAM" id="SSF46689">
    <property type="entry name" value="Homeodomain-like"/>
    <property type="match status" value="1"/>
</dbReference>
<dbReference type="Pfam" id="PF16925">
    <property type="entry name" value="TetR_C_13"/>
    <property type="match status" value="1"/>
</dbReference>
<dbReference type="PROSITE" id="PS01081">
    <property type="entry name" value="HTH_TETR_1"/>
    <property type="match status" value="1"/>
</dbReference>
<keyword evidence="3" id="KW-0804">Transcription</keyword>
<dbReference type="GO" id="GO:0003677">
    <property type="term" value="F:DNA binding"/>
    <property type="evidence" value="ECO:0007669"/>
    <property type="project" value="UniProtKB-UniRule"/>
</dbReference>
<keyword evidence="7" id="KW-1185">Reference proteome</keyword>
<comment type="caution">
    <text evidence="6">The sequence shown here is derived from an EMBL/GenBank/DDBJ whole genome shotgun (WGS) entry which is preliminary data.</text>
</comment>
<evidence type="ECO:0000259" key="5">
    <source>
        <dbReference type="PROSITE" id="PS50977"/>
    </source>
</evidence>
<evidence type="ECO:0000256" key="3">
    <source>
        <dbReference type="ARBA" id="ARBA00023163"/>
    </source>
</evidence>
<dbReference type="PANTHER" id="PTHR47506">
    <property type="entry name" value="TRANSCRIPTIONAL REGULATORY PROTEIN"/>
    <property type="match status" value="1"/>
</dbReference>
<dbReference type="InterPro" id="IPR009057">
    <property type="entry name" value="Homeodomain-like_sf"/>
</dbReference>
<dbReference type="PROSITE" id="PS50977">
    <property type="entry name" value="HTH_TETR_2"/>
    <property type="match status" value="1"/>
</dbReference>
<dbReference type="Proteomes" id="UP000467305">
    <property type="component" value="Unassembled WGS sequence"/>
</dbReference>
<dbReference type="InterPro" id="IPR011075">
    <property type="entry name" value="TetR_C"/>
</dbReference>
<name>A0A7J5ATR1_9FLAO</name>
<reference evidence="6 7" key="1">
    <citation type="submission" date="2019-09" db="EMBL/GenBank/DDBJ databases">
        <authorList>
            <person name="Cao W.R."/>
        </authorList>
    </citation>
    <scope>NUCLEOTIDE SEQUENCE [LARGE SCALE GENOMIC DNA]</scope>
    <source>
        <strain evidence="7">a4</strain>
    </source>
</reference>
<gene>
    <name evidence="6" type="ORF">F7018_00190</name>
</gene>